<feature type="transmembrane region" description="Helical" evidence="11">
    <location>
        <begin position="334"/>
        <end position="356"/>
    </location>
</feature>
<comment type="caution">
    <text evidence="12">The sequence shown here is derived from an EMBL/GenBank/DDBJ whole genome shotgun (WGS) entry which is preliminary data.</text>
</comment>
<accession>A0ABS7RHZ3</accession>
<dbReference type="Pfam" id="PF06965">
    <property type="entry name" value="Na_H_antiport_1"/>
    <property type="match status" value="1"/>
</dbReference>
<feature type="transmembrane region" description="Helical" evidence="11">
    <location>
        <begin position="368"/>
        <end position="388"/>
    </location>
</feature>
<feature type="transmembrane region" description="Helical" evidence="11">
    <location>
        <begin position="31"/>
        <end position="53"/>
    </location>
</feature>
<keyword evidence="7 11" id="KW-0915">Sodium</keyword>
<comment type="subcellular location">
    <subcellularLocation>
        <location evidence="1">Cell inner membrane</location>
        <topology evidence="1">Multi-pass membrane protein</topology>
    </subcellularLocation>
    <subcellularLocation>
        <location evidence="11">Cell membrane</location>
        <topology evidence="11">Multi-pass membrane protein</topology>
    </subcellularLocation>
</comment>
<evidence type="ECO:0000256" key="5">
    <source>
        <dbReference type="ARBA" id="ARBA00022692"/>
    </source>
</evidence>
<evidence type="ECO:0000256" key="10">
    <source>
        <dbReference type="ARBA" id="ARBA00023201"/>
    </source>
</evidence>
<dbReference type="Gene3D" id="1.20.1530.10">
    <property type="entry name" value="Na+/H+ antiporter like domain"/>
    <property type="match status" value="1"/>
</dbReference>
<feature type="transmembrane region" description="Helical" evidence="11">
    <location>
        <begin position="103"/>
        <end position="124"/>
    </location>
</feature>
<protein>
    <recommendedName>
        <fullName evidence="11">Na(+)/H(+) antiporter NhaA</fullName>
    </recommendedName>
    <alternativeName>
        <fullName evidence="11">Sodium/proton antiporter NhaA</fullName>
    </alternativeName>
</protein>
<keyword evidence="4 11" id="KW-1003">Cell membrane</keyword>
<evidence type="ECO:0000256" key="9">
    <source>
        <dbReference type="ARBA" id="ARBA00023136"/>
    </source>
</evidence>
<keyword evidence="9 11" id="KW-0472">Membrane</keyword>
<reference evidence="12 13" key="1">
    <citation type="submission" date="2021-08" db="EMBL/GenBank/DDBJ databases">
        <title>Nocardioides bacterium WL0053 sp. nov., isolated from the sediment.</title>
        <authorList>
            <person name="Wang L."/>
            <person name="Zhang D."/>
            <person name="Zhang A."/>
        </authorList>
    </citation>
    <scope>NUCLEOTIDE SEQUENCE [LARGE SCALE GENOMIC DNA]</scope>
    <source>
        <strain evidence="12 13">WL0053</strain>
    </source>
</reference>
<feature type="transmembrane region" description="Helical" evidence="11">
    <location>
        <begin position="73"/>
        <end position="91"/>
    </location>
</feature>
<feature type="transmembrane region" description="Helical" evidence="11">
    <location>
        <begin position="191"/>
        <end position="207"/>
    </location>
</feature>
<evidence type="ECO:0000256" key="4">
    <source>
        <dbReference type="ARBA" id="ARBA00022475"/>
    </source>
</evidence>
<dbReference type="NCBIfam" id="TIGR00773">
    <property type="entry name" value="NhaA"/>
    <property type="match status" value="1"/>
</dbReference>
<keyword evidence="6 11" id="KW-1133">Transmembrane helix</keyword>
<sequence>MISAPRRPTFFPDADKGESTFVGDLLREETIGGAIVLVAAALAVLWANSPFAASYESLRHFVPFPELGLDMEHWAADGALTLFFFVAGLELKREFLVGSLRRPADALVPVVAAVCGVAVPAVIFTVVNLGGNTDGWAIPAATDIAFALAVLAVVGSSLPSQLRAFLLTLAVVDDLIVIVIIALFYSSDLHLGALLSAVAVLAVYGVMQRMRVRSSLLYIPLAVTAWWFMHESGIHATIAGVALGLLTRVVPDETEQRSPAERLEHRLVPLSAGVAVPFFALMSAGVAIGGGASFFTDPIVIGVALGLVLGKPIGVMGGAWLVTRLTRAELNETLTWRDVGGVAILAGVGFTVALLVADLSYGGAEAEAAKTAVLLGSVVAALLASVVLRRRNHRHRNA</sequence>
<dbReference type="InterPro" id="IPR023171">
    <property type="entry name" value="Na/H_antiporter_dom_sf"/>
</dbReference>
<feature type="transmembrane region" description="Helical" evidence="11">
    <location>
        <begin position="165"/>
        <end position="185"/>
    </location>
</feature>
<comment type="function">
    <text evidence="11">Na(+)/H(+) antiporter that extrudes sodium in exchange for external protons.</text>
</comment>
<comment type="catalytic activity">
    <reaction evidence="11">
        <text>Na(+)(in) + 2 H(+)(out) = Na(+)(out) + 2 H(+)(in)</text>
        <dbReference type="Rhea" id="RHEA:29251"/>
        <dbReference type="ChEBI" id="CHEBI:15378"/>
        <dbReference type="ChEBI" id="CHEBI:29101"/>
    </reaction>
</comment>
<evidence type="ECO:0000256" key="2">
    <source>
        <dbReference type="ARBA" id="ARBA00022448"/>
    </source>
</evidence>
<keyword evidence="8 11" id="KW-0406">Ion transport</keyword>
<evidence type="ECO:0000256" key="11">
    <source>
        <dbReference type="HAMAP-Rule" id="MF_01844"/>
    </source>
</evidence>
<feature type="transmembrane region" description="Helical" evidence="11">
    <location>
        <begin position="267"/>
        <end position="293"/>
    </location>
</feature>
<feature type="transmembrane region" description="Helical" evidence="11">
    <location>
        <begin position="299"/>
        <end position="322"/>
    </location>
</feature>
<dbReference type="HAMAP" id="MF_01844">
    <property type="entry name" value="NhaA"/>
    <property type="match status" value="1"/>
</dbReference>
<feature type="transmembrane region" description="Helical" evidence="11">
    <location>
        <begin position="136"/>
        <end position="158"/>
    </location>
</feature>
<dbReference type="PANTHER" id="PTHR30341">
    <property type="entry name" value="SODIUM ION/PROTON ANTIPORTER NHAA-RELATED"/>
    <property type="match status" value="1"/>
</dbReference>
<keyword evidence="10 11" id="KW-0739">Sodium transport</keyword>
<dbReference type="Proteomes" id="UP000754710">
    <property type="component" value="Unassembled WGS sequence"/>
</dbReference>
<dbReference type="EMBL" id="JAIEZQ010000001">
    <property type="protein sequence ID" value="MBY9074396.1"/>
    <property type="molecule type" value="Genomic_DNA"/>
</dbReference>
<comment type="similarity">
    <text evidence="11">Belongs to the NhaA Na(+)/H(+) (TC 2.A.33) antiporter family.</text>
</comment>
<evidence type="ECO:0000256" key="7">
    <source>
        <dbReference type="ARBA" id="ARBA00023053"/>
    </source>
</evidence>
<keyword evidence="3 11" id="KW-0050">Antiport</keyword>
<evidence type="ECO:0000256" key="3">
    <source>
        <dbReference type="ARBA" id="ARBA00022449"/>
    </source>
</evidence>
<proteinExistence type="inferred from homology"/>
<keyword evidence="5 11" id="KW-0812">Transmembrane</keyword>
<gene>
    <name evidence="11 12" type="primary">nhaA</name>
    <name evidence="12" type="ORF">K1X13_06150</name>
</gene>
<evidence type="ECO:0000256" key="1">
    <source>
        <dbReference type="ARBA" id="ARBA00004429"/>
    </source>
</evidence>
<evidence type="ECO:0000313" key="13">
    <source>
        <dbReference type="Proteomes" id="UP000754710"/>
    </source>
</evidence>
<dbReference type="PANTHER" id="PTHR30341:SF0">
    <property type="entry name" value="NA(+)_H(+) ANTIPORTER NHAA"/>
    <property type="match status" value="1"/>
</dbReference>
<dbReference type="InterPro" id="IPR004670">
    <property type="entry name" value="NhaA"/>
</dbReference>
<name>A0ABS7RHZ3_9ACTN</name>
<evidence type="ECO:0000256" key="6">
    <source>
        <dbReference type="ARBA" id="ARBA00022989"/>
    </source>
</evidence>
<evidence type="ECO:0000256" key="8">
    <source>
        <dbReference type="ARBA" id="ARBA00023065"/>
    </source>
</evidence>
<evidence type="ECO:0000313" key="12">
    <source>
        <dbReference type="EMBL" id="MBY9074396.1"/>
    </source>
</evidence>
<dbReference type="RefSeq" id="WP_221024079.1">
    <property type="nucleotide sequence ID" value="NZ_JAIEZQ010000001.1"/>
</dbReference>
<keyword evidence="2 11" id="KW-0813">Transport</keyword>
<organism evidence="12 13">
    <name type="scientific">Nocardioides jiangsuensis</name>
    <dbReference type="NCBI Taxonomy" id="2866161"/>
    <lineage>
        <taxon>Bacteria</taxon>
        <taxon>Bacillati</taxon>
        <taxon>Actinomycetota</taxon>
        <taxon>Actinomycetes</taxon>
        <taxon>Propionibacteriales</taxon>
        <taxon>Nocardioidaceae</taxon>
        <taxon>Nocardioides</taxon>
    </lineage>
</organism>
<keyword evidence="13" id="KW-1185">Reference proteome</keyword>